<sequence length="144" mass="14414">MPALYSTQARAVGGRAGHVQTSDGLLSVDLALPKELGGKGGATNPEQLFAAGYAACFESAMRFIAGKQKLPLSDAAVTANVSLHDNGQGGFALGVALAAETKGLDQAAAEALVSAAHQICPYSNAIRGNVEVALSAVALPPKAA</sequence>
<evidence type="ECO:0000313" key="2">
    <source>
        <dbReference type="EMBL" id="PTE08024.1"/>
    </source>
</evidence>
<comment type="caution">
    <text evidence="2">The sequence shown here is derived from an EMBL/GenBank/DDBJ whole genome shotgun (WGS) entry which is preliminary data.</text>
</comment>
<dbReference type="AlphaFoldDB" id="A0A2T4IQT9"/>
<dbReference type="NCBIfam" id="TIGR03561">
    <property type="entry name" value="organ_hyd_perox"/>
    <property type="match status" value="1"/>
</dbReference>
<dbReference type="InterPro" id="IPR015946">
    <property type="entry name" value="KH_dom-like_a/b"/>
</dbReference>
<comment type="similarity">
    <text evidence="1">Belongs to the OsmC/Ohr family.</text>
</comment>
<dbReference type="InterPro" id="IPR019953">
    <property type="entry name" value="OHR"/>
</dbReference>
<dbReference type="Pfam" id="PF02566">
    <property type="entry name" value="OsmC"/>
    <property type="match status" value="1"/>
</dbReference>
<name>A0A2T4IQT9_9HYPH</name>
<dbReference type="Gene3D" id="2.20.25.10">
    <property type="match status" value="1"/>
</dbReference>
<dbReference type="Gene3D" id="3.30.300.20">
    <property type="match status" value="1"/>
</dbReference>
<protein>
    <submittedName>
        <fullName evidence="2">Organic hydroperoxide resistance protein</fullName>
    </submittedName>
</protein>
<dbReference type="GO" id="GO:0006979">
    <property type="term" value="P:response to oxidative stress"/>
    <property type="evidence" value="ECO:0007669"/>
    <property type="project" value="InterPro"/>
</dbReference>
<dbReference type="InterPro" id="IPR003718">
    <property type="entry name" value="OsmC/Ohr_fam"/>
</dbReference>
<dbReference type="Proteomes" id="UP000240259">
    <property type="component" value="Unassembled WGS sequence"/>
</dbReference>
<organism evidence="2 3">
    <name type="scientific">Mesorhizobium helmanticense</name>
    <dbReference type="NCBI Taxonomy" id="1776423"/>
    <lineage>
        <taxon>Bacteria</taxon>
        <taxon>Pseudomonadati</taxon>
        <taxon>Pseudomonadota</taxon>
        <taxon>Alphaproteobacteria</taxon>
        <taxon>Hyphomicrobiales</taxon>
        <taxon>Phyllobacteriaceae</taxon>
        <taxon>Mesorhizobium</taxon>
    </lineage>
</organism>
<dbReference type="SUPFAM" id="SSF82784">
    <property type="entry name" value="OsmC-like"/>
    <property type="match status" value="1"/>
</dbReference>
<evidence type="ECO:0000256" key="1">
    <source>
        <dbReference type="ARBA" id="ARBA00007378"/>
    </source>
</evidence>
<dbReference type="RefSeq" id="WP_107651537.1">
    <property type="nucleotide sequence ID" value="NZ_PZJX01000043.1"/>
</dbReference>
<reference evidence="2 3" key="1">
    <citation type="submission" date="2018-03" db="EMBL/GenBank/DDBJ databases">
        <title>Genome sequence of the symbiotic type strain Mesorhizobium helmanticense CSLC115NT isolated from Lotus corniculatus nodules.</title>
        <authorList>
            <person name="Sannazzaro A.I."/>
            <person name="Torres Tejerizo G.A."/>
            <person name="Dip D."/>
            <person name="Caballero M."/>
            <person name="Pistorio M."/>
            <person name="Estrella M.J."/>
        </authorList>
    </citation>
    <scope>NUCLEOTIDE SEQUENCE [LARGE SCALE GENOMIC DNA]</scope>
    <source>
        <strain evidence="2 3">CSLC115N</strain>
    </source>
</reference>
<dbReference type="InterPro" id="IPR036102">
    <property type="entry name" value="OsmC/Ohrsf"/>
</dbReference>
<evidence type="ECO:0000313" key="3">
    <source>
        <dbReference type="Proteomes" id="UP000240259"/>
    </source>
</evidence>
<keyword evidence="3" id="KW-1185">Reference proteome</keyword>
<accession>A0A2T4IQT9</accession>
<dbReference type="PANTHER" id="PTHR33797:SF2">
    <property type="entry name" value="ORGANIC HYDROPEROXIDE RESISTANCE PROTEIN-LIKE"/>
    <property type="match status" value="1"/>
</dbReference>
<dbReference type="PANTHER" id="PTHR33797">
    <property type="entry name" value="ORGANIC HYDROPEROXIDE RESISTANCE PROTEIN-LIKE"/>
    <property type="match status" value="1"/>
</dbReference>
<dbReference type="OrthoDB" id="9797508at2"/>
<gene>
    <name evidence="2" type="ORF">C9427_23940</name>
</gene>
<proteinExistence type="inferred from homology"/>
<dbReference type="EMBL" id="PZJX01000043">
    <property type="protein sequence ID" value="PTE08024.1"/>
    <property type="molecule type" value="Genomic_DNA"/>
</dbReference>